<proteinExistence type="predicted"/>
<accession>A0A238J3G8</accession>
<evidence type="ECO:0000313" key="2">
    <source>
        <dbReference type="Proteomes" id="UP000201838"/>
    </source>
</evidence>
<organism evidence="1 2">
    <name type="scientific">Boseongicola aestuarii</name>
    <dbReference type="NCBI Taxonomy" id="1470561"/>
    <lineage>
        <taxon>Bacteria</taxon>
        <taxon>Pseudomonadati</taxon>
        <taxon>Pseudomonadota</taxon>
        <taxon>Alphaproteobacteria</taxon>
        <taxon>Rhodobacterales</taxon>
        <taxon>Paracoccaceae</taxon>
        <taxon>Boseongicola</taxon>
    </lineage>
</organism>
<dbReference type="Proteomes" id="UP000201838">
    <property type="component" value="Unassembled WGS sequence"/>
</dbReference>
<gene>
    <name evidence="1" type="ORF">BOA8489_03015</name>
</gene>
<reference evidence="1 2" key="1">
    <citation type="submission" date="2017-05" db="EMBL/GenBank/DDBJ databases">
        <authorList>
            <person name="Song R."/>
            <person name="Chenine A.L."/>
            <person name="Ruprecht R.M."/>
        </authorList>
    </citation>
    <scope>NUCLEOTIDE SEQUENCE [LARGE SCALE GENOMIC DNA]</scope>
    <source>
        <strain evidence="1 2">CECT 8489</strain>
    </source>
</reference>
<name>A0A238J3G8_9RHOB</name>
<evidence type="ECO:0000313" key="1">
    <source>
        <dbReference type="EMBL" id="SMX24883.1"/>
    </source>
</evidence>
<protein>
    <submittedName>
        <fullName evidence="1">Uncharacterized protein</fullName>
    </submittedName>
</protein>
<dbReference type="AlphaFoldDB" id="A0A238J3G8"/>
<dbReference type="EMBL" id="FXXQ01000011">
    <property type="protein sequence ID" value="SMX24883.1"/>
    <property type="molecule type" value="Genomic_DNA"/>
</dbReference>
<sequence length="102" mass="10817">MLSSLGGAIFYALKTWPLKVCPRGVLGGVLPREFGCKRTFAAQSTEVCFADEAAIGQRAFDDCRAGKGGRPPAEISKLTMESADQTQTELAWACIGCDGCPD</sequence>
<keyword evidence="2" id="KW-1185">Reference proteome</keyword>